<keyword evidence="3" id="KW-0274">FAD</keyword>
<dbReference type="Gene3D" id="3.30.465.10">
    <property type="match status" value="1"/>
</dbReference>
<dbReference type="Gene3D" id="3.40.462.20">
    <property type="match status" value="1"/>
</dbReference>
<accession>A0A395NIW3</accession>
<name>A0A395NIW3_TRIAR</name>
<dbReference type="InterPro" id="IPR036318">
    <property type="entry name" value="FAD-bd_PCMH-like_sf"/>
</dbReference>
<evidence type="ECO:0000313" key="6">
    <source>
        <dbReference type="EMBL" id="RFU75757.1"/>
    </source>
</evidence>
<dbReference type="AlphaFoldDB" id="A0A395NIW3"/>
<dbReference type="InterPro" id="IPR016169">
    <property type="entry name" value="FAD-bd_PCMH_sub2"/>
</dbReference>
<dbReference type="PROSITE" id="PS51387">
    <property type="entry name" value="FAD_PCMH"/>
    <property type="match status" value="1"/>
</dbReference>
<gene>
    <name evidence="6" type="ORF">TARUN_6516</name>
</gene>
<keyword evidence="4" id="KW-0560">Oxidoreductase</keyword>
<evidence type="ECO:0000313" key="7">
    <source>
        <dbReference type="Proteomes" id="UP000266272"/>
    </source>
</evidence>
<evidence type="ECO:0000256" key="1">
    <source>
        <dbReference type="ARBA" id="ARBA00005466"/>
    </source>
</evidence>
<organism evidence="6 7">
    <name type="scientific">Trichoderma arundinaceum</name>
    <dbReference type="NCBI Taxonomy" id="490622"/>
    <lineage>
        <taxon>Eukaryota</taxon>
        <taxon>Fungi</taxon>
        <taxon>Dikarya</taxon>
        <taxon>Ascomycota</taxon>
        <taxon>Pezizomycotina</taxon>
        <taxon>Sordariomycetes</taxon>
        <taxon>Hypocreomycetidae</taxon>
        <taxon>Hypocreales</taxon>
        <taxon>Hypocreaceae</taxon>
        <taxon>Trichoderma</taxon>
    </lineage>
</organism>
<sequence length="502" mass="54157">MSSITSGLEFHTPPPPGASSALAIEQDAPALLALHLEDPKLHIYTASTPGFEALNRVNDRSVTTLPVATVRPLDEVEVSTAVRYISQHGLTLATRNSGVDQGGRSRAFGPKDVSLDVRSMDKMVLSADRRVITIEGGVTCGNLLVFLGNHGLTTPTAFSTAVGFVGWACGGGYSILNGVMGLGVDNILGGRVVLANGRIVDTDDDDCDPDLLWTLRGGGAGIVGVVSSLRVRAHRRPDCLAGNIVFPLAETPRIADHLNELYAWKRPNKFAGDVGIINPPGSGGLFSYLFFWALEEDRSDLEEAKEYLERILQFGSVMVNTVEERQANHAKTATPYAFMMSIPIPELYQELVHLRKTASVPGWSTELGRIISEPLPTSTSLIVIHDSHGAGTRESSSTLVENAAFLNREPHLMMGFFASAPPNDHEGLNKSRAWAERLFNQVTTTGLAMPQRYINFASPHKGDGLSYYGSQGITRIKAIKGRLDPSNLFAKSTPDLAEELAT</sequence>
<dbReference type="Proteomes" id="UP000266272">
    <property type="component" value="Unassembled WGS sequence"/>
</dbReference>
<dbReference type="STRING" id="490622.A0A395NIW3"/>
<comment type="similarity">
    <text evidence="1">Belongs to the oxygen-dependent FAD-linked oxidoreductase family.</text>
</comment>
<evidence type="ECO:0000259" key="5">
    <source>
        <dbReference type="PROSITE" id="PS51387"/>
    </source>
</evidence>
<keyword evidence="7" id="KW-1185">Reference proteome</keyword>
<dbReference type="GO" id="GO:0071949">
    <property type="term" value="F:FAD binding"/>
    <property type="evidence" value="ECO:0007669"/>
    <property type="project" value="InterPro"/>
</dbReference>
<dbReference type="EMBL" id="PXOA01000414">
    <property type="protein sequence ID" value="RFU75757.1"/>
    <property type="molecule type" value="Genomic_DNA"/>
</dbReference>
<dbReference type="OrthoDB" id="407275at2759"/>
<evidence type="ECO:0000256" key="3">
    <source>
        <dbReference type="ARBA" id="ARBA00022827"/>
    </source>
</evidence>
<comment type="caution">
    <text evidence="6">The sequence shown here is derived from an EMBL/GenBank/DDBJ whole genome shotgun (WGS) entry which is preliminary data.</text>
</comment>
<feature type="domain" description="FAD-binding PCMH-type" evidence="5">
    <location>
        <begin position="62"/>
        <end position="236"/>
    </location>
</feature>
<proteinExistence type="inferred from homology"/>
<dbReference type="InterPro" id="IPR016167">
    <property type="entry name" value="FAD-bd_PCMH_sub1"/>
</dbReference>
<dbReference type="InterPro" id="IPR016166">
    <property type="entry name" value="FAD-bd_PCMH"/>
</dbReference>
<dbReference type="InterPro" id="IPR006094">
    <property type="entry name" value="Oxid_FAD_bind_N"/>
</dbReference>
<dbReference type="PANTHER" id="PTHR42973">
    <property type="entry name" value="BINDING OXIDOREDUCTASE, PUTATIVE (AFU_ORTHOLOGUE AFUA_1G17690)-RELATED"/>
    <property type="match status" value="1"/>
</dbReference>
<dbReference type="PANTHER" id="PTHR42973:SF7">
    <property type="entry name" value="FAD-BINDING PCMH-TYPE DOMAIN-CONTAINING PROTEIN"/>
    <property type="match status" value="1"/>
</dbReference>
<evidence type="ECO:0000256" key="4">
    <source>
        <dbReference type="ARBA" id="ARBA00023002"/>
    </source>
</evidence>
<dbReference type="Pfam" id="PF01565">
    <property type="entry name" value="FAD_binding_4"/>
    <property type="match status" value="1"/>
</dbReference>
<dbReference type="GO" id="GO:0016491">
    <property type="term" value="F:oxidoreductase activity"/>
    <property type="evidence" value="ECO:0007669"/>
    <property type="project" value="UniProtKB-KW"/>
</dbReference>
<dbReference type="InterPro" id="IPR050416">
    <property type="entry name" value="FAD-linked_Oxidoreductase"/>
</dbReference>
<keyword evidence="2" id="KW-0285">Flavoprotein</keyword>
<protein>
    <submittedName>
        <fullName evidence="6">6-hydroxy-d-nicotine oxidase</fullName>
    </submittedName>
</protein>
<dbReference type="Gene3D" id="3.30.43.10">
    <property type="entry name" value="Uridine Diphospho-n-acetylenolpyruvylglucosamine Reductase, domain 2"/>
    <property type="match status" value="1"/>
</dbReference>
<evidence type="ECO:0000256" key="2">
    <source>
        <dbReference type="ARBA" id="ARBA00022630"/>
    </source>
</evidence>
<reference evidence="6 7" key="1">
    <citation type="journal article" date="2018" name="PLoS Pathog.">
        <title>Evolution of structural diversity of trichothecenes, a family of toxins produced by plant pathogenic and entomopathogenic fungi.</title>
        <authorList>
            <person name="Proctor R.H."/>
            <person name="McCormick S.P."/>
            <person name="Kim H.S."/>
            <person name="Cardoza R.E."/>
            <person name="Stanley A.M."/>
            <person name="Lindo L."/>
            <person name="Kelly A."/>
            <person name="Brown D.W."/>
            <person name="Lee T."/>
            <person name="Vaughan M.M."/>
            <person name="Alexander N.J."/>
            <person name="Busman M."/>
            <person name="Gutierrez S."/>
        </authorList>
    </citation>
    <scope>NUCLEOTIDE SEQUENCE [LARGE SCALE GENOMIC DNA]</scope>
    <source>
        <strain evidence="6 7">IBT 40837</strain>
    </source>
</reference>
<dbReference type="SUPFAM" id="SSF56176">
    <property type="entry name" value="FAD-binding/transporter-associated domain-like"/>
    <property type="match status" value="1"/>
</dbReference>